<accession>A0A810N5E1</accession>
<reference evidence="2" key="1">
    <citation type="submission" date="2020-08" db="EMBL/GenBank/DDBJ databases">
        <title>Whole genome shotgun sequence of Polymorphospora rubra NBRC 101157.</title>
        <authorList>
            <person name="Komaki H."/>
            <person name="Tamura T."/>
        </authorList>
    </citation>
    <scope>NUCLEOTIDE SEQUENCE</scope>
    <source>
        <strain evidence="2">NBRC 101157</strain>
    </source>
</reference>
<gene>
    <name evidence="2" type="ORF">Prubr_37060</name>
</gene>
<proteinExistence type="predicted"/>
<dbReference type="Proteomes" id="UP000680866">
    <property type="component" value="Chromosome"/>
</dbReference>
<sequence>MSDAAPTTPHALAPAAEPAIPDPAVAKHFDPVVDDAVGTGRVVGAAVLVARRGVIVYERYAGWADRERQVRPTADSQFRLASMTKPLVSVAALALVEQGRLTLDTPAHEVLPYFRPALPDGRTPDVTLRHLLTHTAGLGYGFLQPDNQPYAGAGVSDGADASASTLTDNLRRLAGVPLSFEPGTAWSYSLATDVVGAMVEALTGEPLPAVVERLVTGPLGMRDTVFHATDPARLPAAYADADEPGQPARRMGAADEVPLPGAGVIRYAPDRVTDPDAYPSAGMGMVGTARDYLRFLEAVRLGGAPVLSPATTDLMTTDAVEGHPLDIAPGYGFGLGFSVVRDRAEAGDARPVGSYGWSGVYGTHCYVDPAAEVSVVSLTNTALEGMIGGFANEVEQALYRVDW</sequence>
<dbReference type="InterPro" id="IPR050789">
    <property type="entry name" value="Diverse_Enzym_Activities"/>
</dbReference>
<feature type="domain" description="Beta-lactamase-related" evidence="1">
    <location>
        <begin position="30"/>
        <end position="383"/>
    </location>
</feature>
<evidence type="ECO:0000313" key="3">
    <source>
        <dbReference type="Proteomes" id="UP000680866"/>
    </source>
</evidence>
<keyword evidence="3" id="KW-1185">Reference proteome</keyword>
<organism evidence="2 3">
    <name type="scientific">Polymorphospora rubra</name>
    <dbReference type="NCBI Taxonomy" id="338584"/>
    <lineage>
        <taxon>Bacteria</taxon>
        <taxon>Bacillati</taxon>
        <taxon>Actinomycetota</taxon>
        <taxon>Actinomycetes</taxon>
        <taxon>Micromonosporales</taxon>
        <taxon>Micromonosporaceae</taxon>
        <taxon>Polymorphospora</taxon>
    </lineage>
</organism>
<protein>
    <recommendedName>
        <fullName evidence="1">Beta-lactamase-related domain-containing protein</fullName>
    </recommendedName>
</protein>
<dbReference type="Pfam" id="PF00144">
    <property type="entry name" value="Beta-lactamase"/>
    <property type="match status" value="1"/>
</dbReference>
<dbReference type="EMBL" id="AP023359">
    <property type="protein sequence ID" value="BCJ66685.1"/>
    <property type="molecule type" value="Genomic_DNA"/>
</dbReference>
<dbReference type="Gene3D" id="3.40.710.10">
    <property type="entry name" value="DD-peptidase/beta-lactamase superfamily"/>
    <property type="match status" value="1"/>
</dbReference>
<dbReference type="InterPro" id="IPR012338">
    <property type="entry name" value="Beta-lactam/transpept-like"/>
</dbReference>
<evidence type="ECO:0000259" key="1">
    <source>
        <dbReference type="Pfam" id="PF00144"/>
    </source>
</evidence>
<dbReference type="InterPro" id="IPR001466">
    <property type="entry name" value="Beta-lactam-related"/>
</dbReference>
<evidence type="ECO:0000313" key="2">
    <source>
        <dbReference type="EMBL" id="BCJ66685.1"/>
    </source>
</evidence>
<dbReference type="KEGG" id="pry:Prubr_37060"/>
<dbReference type="AlphaFoldDB" id="A0A810N5E1"/>
<name>A0A810N5E1_9ACTN</name>
<dbReference type="PANTHER" id="PTHR43283">
    <property type="entry name" value="BETA-LACTAMASE-RELATED"/>
    <property type="match status" value="1"/>
</dbReference>
<dbReference type="RefSeq" id="WP_212826953.1">
    <property type="nucleotide sequence ID" value="NZ_AP023359.1"/>
</dbReference>
<dbReference type="SUPFAM" id="SSF56601">
    <property type="entry name" value="beta-lactamase/transpeptidase-like"/>
    <property type="match status" value="1"/>
</dbReference>
<dbReference type="PANTHER" id="PTHR43283:SF3">
    <property type="entry name" value="BETA-LACTAMASE FAMILY PROTEIN (AFU_ORTHOLOGUE AFUA_5G07500)"/>
    <property type="match status" value="1"/>
</dbReference>